<evidence type="ECO:0000256" key="1">
    <source>
        <dbReference type="SAM" id="MobiDB-lite"/>
    </source>
</evidence>
<protein>
    <submittedName>
        <fullName evidence="2">Uncharacterized protein</fullName>
    </submittedName>
</protein>
<accession>A0A8H3CA23</accession>
<dbReference type="EMBL" id="CAJMXA010002317">
    <property type="protein sequence ID" value="CAE6479074.1"/>
    <property type="molecule type" value="Genomic_DNA"/>
</dbReference>
<evidence type="ECO:0000313" key="2">
    <source>
        <dbReference type="EMBL" id="CAE6479074.1"/>
    </source>
</evidence>
<feature type="compositionally biased region" description="Polar residues" evidence="1">
    <location>
        <begin position="42"/>
        <end position="58"/>
    </location>
</feature>
<organism evidence="2 3">
    <name type="scientific">Rhizoctonia solani</name>
    <dbReference type="NCBI Taxonomy" id="456999"/>
    <lineage>
        <taxon>Eukaryota</taxon>
        <taxon>Fungi</taxon>
        <taxon>Dikarya</taxon>
        <taxon>Basidiomycota</taxon>
        <taxon>Agaricomycotina</taxon>
        <taxon>Agaricomycetes</taxon>
        <taxon>Cantharellales</taxon>
        <taxon>Ceratobasidiaceae</taxon>
        <taxon>Rhizoctonia</taxon>
    </lineage>
</organism>
<sequence length="170" mass="18868">MPPRQSAPKSAPKRPAPKPTAAPDSTEGETESPSLAAKNPITPKSTIKSNKNSRSNDATYVDSEDSDDELPDDGVPDDQDTARTQKSKKKPSVIETDAFSRGFLRALAPATDTYYNKESNLIRLECAEHDREKAAVEAKIRLFDSKKEWILALRESELRLHLYITRCPKG</sequence>
<evidence type="ECO:0000313" key="3">
    <source>
        <dbReference type="Proteomes" id="UP000663853"/>
    </source>
</evidence>
<proteinExistence type="predicted"/>
<name>A0A8H3CA23_9AGAM</name>
<feature type="region of interest" description="Disordered" evidence="1">
    <location>
        <begin position="1"/>
        <end position="93"/>
    </location>
</feature>
<comment type="caution">
    <text evidence="2">The sequence shown here is derived from an EMBL/GenBank/DDBJ whole genome shotgun (WGS) entry which is preliminary data.</text>
</comment>
<gene>
    <name evidence="2" type="ORF">RDB_LOCUS85738</name>
</gene>
<reference evidence="2" key="1">
    <citation type="submission" date="2021-01" db="EMBL/GenBank/DDBJ databases">
        <authorList>
            <person name="Kaushik A."/>
        </authorList>
    </citation>
    <scope>NUCLEOTIDE SEQUENCE</scope>
    <source>
        <strain evidence="2">AG6-10EEA</strain>
    </source>
</reference>
<dbReference type="OrthoDB" id="3177672at2759"/>
<dbReference type="Proteomes" id="UP000663853">
    <property type="component" value="Unassembled WGS sequence"/>
</dbReference>
<feature type="compositionally biased region" description="Acidic residues" evidence="1">
    <location>
        <begin position="62"/>
        <end position="79"/>
    </location>
</feature>
<dbReference type="AlphaFoldDB" id="A0A8H3CA23"/>